<dbReference type="InParanoid" id="F2LTN7"/>
<dbReference type="eggNOG" id="COG0822">
    <property type="taxonomic scope" value="Bacteria"/>
</dbReference>
<comment type="function">
    <text evidence="8">May be involved in the formation or repair of [Fe-S] clusters present in iron-sulfur proteins.</text>
</comment>
<dbReference type="InterPro" id="IPR034904">
    <property type="entry name" value="FSCA_dom_sf"/>
</dbReference>
<gene>
    <name evidence="13" type="ordered locus">Hipma_0386</name>
</gene>
<keyword evidence="3 9" id="KW-0479">Metal-binding</keyword>
<dbReference type="InterPro" id="IPR016217">
    <property type="entry name" value="N_fixation_NifU"/>
</dbReference>
<evidence type="ECO:0000259" key="12">
    <source>
        <dbReference type="Pfam" id="PF04324"/>
    </source>
</evidence>
<dbReference type="InterPro" id="IPR007419">
    <property type="entry name" value="BFD-like_2Fe2S-bd_dom"/>
</dbReference>
<dbReference type="eggNOG" id="COG0694">
    <property type="taxonomic scope" value="Bacteria"/>
</dbReference>
<comment type="cofactor">
    <cofactor evidence="7">
        <name>[2Fe-2S] cluster</name>
        <dbReference type="ChEBI" id="CHEBI:190135"/>
    </cofactor>
</comment>
<dbReference type="Pfam" id="PF04324">
    <property type="entry name" value="Fer2_BFD"/>
    <property type="match status" value="1"/>
</dbReference>
<evidence type="ECO:0000313" key="13">
    <source>
        <dbReference type="EMBL" id="AEA33362.1"/>
    </source>
</evidence>
<comment type="cofactor">
    <cofactor evidence="9">
        <name>Fe cation</name>
        <dbReference type="ChEBI" id="CHEBI:24875"/>
    </cofactor>
    <text evidence="9">Binds 1 Fe cation per subunit.</text>
</comment>
<evidence type="ECO:0000256" key="7">
    <source>
        <dbReference type="ARBA" id="ARBA00034078"/>
    </source>
</evidence>
<feature type="binding site" evidence="9">
    <location>
        <position position="81"/>
    </location>
    <ligand>
        <name>Fe cation</name>
        <dbReference type="ChEBI" id="CHEBI:24875"/>
    </ligand>
</feature>
<keyword evidence="4 9" id="KW-0408">Iron</keyword>
<feature type="domain" description="NIF system FeS cluster assembly NifU C-terminal" evidence="10">
    <location>
        <begin position="249"/>
        <end position="315"/>
    </location>
</feature>
<protein>
    <recommendedName>
        <fullName evidence="1 8">Nitrogen fixation protein NifU</fullName>
    </recommendedName>
</protein>
<accession>F2LTN7</accession>
<evidence type="ECO:0000256" key="6">
    <source>
        <dbReference type="ARBA" id="ARBA00023231"/>
    </source>
</evidence>
<evidence type="ECO:0000256" key="3">
    <source>
        <dbReference type="ARBA" id="ARBA00022723"/>
    </source>
</evidence>
<dbReference type="RefSeq" id="WP_013681406.1">
    <property type="nucleotide sequence ID" value="NC_015318.1"/>
</dbReference>
<evidence type="ECO:0000256" key="2">
    <source>
        <dbReference type="ARBA" id="ARBA00022714"/>
    </source>
</evidence>
<dbReference type="InterPro" id="IPR041854">
    <property type="entry name" value="BFD-like_2Fe2S-bd_dom_sf"/>
</dbReference>
<evidence type="ECO:0000256" key="1">
    <source>
        <dbReference type="ARBA" id="ARBA00015278"/>
    </source>
</evidence>
<dbReference type="KEGG" id="hmr:Hipma_0386"/>
<dbReference type="Proteomes" id="UP000008139">
    <property type="component" value="Chromosome"/>
</dbReference>
<reference evidence="14" key="2">
    <citation type="submission" date="2011-03" db="EMBL/GenBank/DDBJ databases">
        <title>The complete genome of Hippea maritima DSM 10411.</title>
        <authorList>
            <consortium name="US DOE Joint Genome Institute (JGI-PGF)"/>
            <person name="Lucas S."/>
            <person name="Copeland A."/>
            <person name="Lapidus A."/>
            <person name="Bruce D."/>
            <person name="Goodwin L."/>
            <person name="Pitluck S."/>
            <person name="Peters L."/>
            <person name="Kyrpides N."/>
            <person name="Mavromatis K."/>
            <person name="Pagani I."/>
            <person name="Ivanova N."/>
            <person name="Mikhailova N."/>
            <person name="Lu M."/>
            <person name="Detter J.C."/>
            <person name="Tapia R."/>
            <person name="Han C."/>
            <person name="Land M."/>
            <person name="Hauser L."/>
            <person name="Markowitz V."/>
            <person name="Cheng J.-F."/>
            <person name="Hugenholtz P."/>
            <person name="Woyke T."/>
            <person name="Wu D."/>
            <person name="Spring S."/>
            <person name="Schroeder M."/>
            <person name="Brambilla E."/>
            <person name="Klenk H.-P."/>
            <person name="Eisen J.A."/>
        </authorList>
    </citation>
    <scope>NUCLEOTIDE SEQUENCE [LARGE SCALE GENOMIC DNA]</scope>
    <source>
        <strain evidence="14">ATCC 700847 / DSM 10411 / MH2</strain>
    </source>
</reference>
<keyword evidence="2 9" id="KW-0001">2Fe-2S</keyword>
<evidence type="ECO:0000256" key="8">
    <source>
        <dbReference type="PIRNR" id="PIRNR000375"/>
    </source>
</evidence>
<feature type="binding site" evidence="9">
    <location>
        <position position="163"/>
    </location>
    <ligand>
        <name>[2Fe-2S] cluster</name>
        <dbReference type="ChEBI" id="CHEBI:190135"/>
    </ligand>
</feature>
<dbReference type="InterPro" id="IPR002871">
    <property type="entry name" value="NIF_FeS_clus_asmbl_NifU_N"/>
</dbReference>
<feature type="domain" description="BFD-like [2Fe-2S]-binding" evidence="12">
    <location>
        <begin position="159"/>
        <end position="201"/>
    </location>
</feature>
<dbReference type="Gene3D" id="3.90.1010.10">
    <property type="match status" value="1"/>
</dbReference>
<organism evidence="13 14">
    <name type="scientific">Hippea maritima (strain ATCC 700847 / DSM 10411 / MH2)</name>
    <dbReference type="NCBI Taxonomy" id="760142"/>
    <lineage>
        <taxon>Bacteria</taxon>
        <taxon>Pseudomonadati</taxon>
        <taxon>Campylobacterota</taxon>
        <taxon>Desulfurellia</taxon>
        <taxon>Desulfurellales</taxon>
        <taxon>Hippeaceae</taxon>
        <taxon>Hippea</taxon>
    </lineage>
</organism>
<evidence type="ECO:0000256" key="5">
    <source>
        <dbReference type="ARBA" id="ARBA00023014"/>
    </source>
</evidence>
<dbReference type="Gene3D" id="1.10.10.1100">
    <property type="entry name" value="BFD-like [2Fe-2S]-binding domain"/>
    <property type="match status" value="1"/>
</dbReference>
<dbReference type="PIRSF" id="PIRSF000375">
    <property type="entry name" value="NifU"/>
    <property type="match status" value="1"/>
</dbReference>
<feature type="domain" description="NIF system FeS cluster assembly NifU N-terminal" evidence="11">
    <location>
        <begin position="14"/>
        <end position="148"/>
    </location>
</feature>
<comment type="cofactor">
    <cofactor evidence="9">
        <name>[2Fe-2S] cluster</name>
        <dbReference type="ChEBI" id="CHEBI:190135"/>
    </cofactor>
    <text evidence="9">Binds 1 [2Fe-2S] cluster per subunit.</text>
</comment>
<evidence type="ECO:0000259" key="11">
    <source>
        <dbReference type="Pfam" id="PF01592"/>
    </source>
</evidence>
<evidence type="ECO:0000313" key="14">
    <source>
        <dbReference type="Proteomes" id="UP000008139"/>
    </source>
</evidence>
<feature type="binding site" evidence="9">
    <location>
        <position position="54"/>
    </location>
    <ligand>
        <name>Fe cation</name>
        <dbReference type="ChEBI" id="CHEBI:24875"/>
    </ligand>
</feature>
<feature type="binding site" evidence="9">
    <location>
        <position position="199"/>
    </location>
    <ligand>
        <name>[2Fe-2S] cluster</name>
        <dbReference type="ChEBI" id="CHEBI:190135"/>
    </ligand>
</feature>
<comment type="similarity">
    <text evidence="8">Belongs to the NifU family.</text>
</comment>
<evidence type="ECO:0000256" key="9">
    <source>
        <dbReference type="PIRSR" id="PIRSR000375-1"/>
    </source>
</evidence>
<sequence length="322" mass="36300">MAREDLITGNIWEEYSSKVIDRMSNPRFLGEFSEEDAKKRNAKLVVADFGSEACGDAVRLYWLVDSKTDKILDARFKSFGCGTAIASSDVMAELTIGKTIDEAMKITNLDVEKALRDDPNKPAFPPQKMHCSVMAYDVIIEAASKYKGVDPKKIKNSEIVCECARVTKGEIEEIVRKYKVKTVEELQKYTDAGKYCKSCVKPGGHEERSVYLVDIIKEVNDKMKEEELIKKAETSNFDEMTLLNKIKNIERVLREDISSILAMDGGSVELVDVREKENEEVKVLIKYLGTCSVCNAAALTMHMIEQTLNEKLETDKIKVVQI</sequence>
<feature type="binding site" evidence="9">
    <location>
        <position position="131"/>
    </location>
    <ligand>
        <name>Fe cation</name>
        <dbReference type="ChEBI" id="CHEBI:24875"/>
    </ligand>
</feature>
<dbReference type="SUPFAM" id="SSF117916">
    <property type="entry name" value="Fe-S cluster assembly (FSCA) domain-like"/>
    <property type="match status" value="1"/>
</dbReference>
<keyword evidence="6 8" id="KW-0535">Nitrogen fixation</keyword>
<dbReference type="SUPFAM" id="SSF82649">
    <property type="entry name" value="SufE/NifU"/>
    <property type="match status" value="1"/>
</dbReference>
<dbReference type="InterPro" id="IPR001075">
    <property type="entry name" value="NIF_FeS_clus_asmbl_NifU_C"/>
</dbReference>
<dbReference type="HOGENOM" id="CLU_079283_0_0_7"/>
<dbReference type="Pfam" id="PF01106">
    <property type="entry name" value="NifU"/>
    <property type="match status" value="1"/>
</dbReference>
<dbReference type="CDD" id="cd06664">
    <property type="entry name" value="IscU_like"/>
    <property type="match status" value="1"/>
</dbReference>
<dbReference type="GO" id="GO:0005506">
    <property type="term" value="F:iron ion binding"/>
    <property type="evidence" value="ECO:0007669"/>
    <property type="project" value="InterPro"/>
</dbReference>
<dbReference type="SMR" id="F2LTN7"/>
<name>F2LTN7_HIPMA</name>
<evidence type="ECO:0000256" key="4">
    <source>
        <dbReference type="ARBA" id="ARBA00023004"/>
    </source>
</evidence>
<dbReference type="GO" id="GO:0016226">
    <property type="term" value="P:iron-sulfur cluster assembly"/>
    <property type="evidence" value="ECO:0007669"/>
    <property type="project" value="InterPro"/>
</dbReference>
<dbReference type="Pfam" id="PF01592">
    <property type="entry name" value="NifU_N"/>
    <property type="match status" value="1"/>
</dbReference>
<keyword evidence="5 9" id="KW-0411">Iron-sulfur</keyword>
<dbReference type="AlphaFoldDB" id="F2LTN7"/>
<keyword evidence="14" id="KW-1185">Reference proteome</keyword>
<dbReference type="OrthoDB" id="9808097at2"/>
<dbReference type="GO" id="GO:0051537">
    <property type="term" value="F:2 iron, 2 sulfur cluster binding"/>
    <property type="evidence" value="ECO:0007669"/>
    <property type="project" value="UniProtKB-KW"/>
</dbReference>
<dbReference type="EMBL" id="CP002606">
    <property type="protein sequence ID" value="AEA33362.1"/>
    <property type="molecule type" value="Genomic_DNA"/>
</dbReference>
<dbReference type="PANTHER" id="PTHR10093">
    <property type="entry name" value="IRON-SULFUR CLUSTER ASSEMBLY ENZYME NIFU HOMOLOG"/>
    <property type="match status" value="1"/>
</dbReference>
<dbReference type="Gene3D" id="3.30.300.130">
    <property type="entry name" value="Fe-S cluster assembly (FSCA)"/>
    <property type="match status" value="1"/>
</dbReference>
<feature type="binding site" evidence="9">
    <location>
        <position position="196"/>
    </location>
    <ligand>
        <name>[2Fe-2S] cluster</name>
        <dbReference type="ChEBI" id="CHEBI:190135"/>
    </ligand>
</feature>
<proteinExistence type="inferred from homology"/>
<feature type="binding site" evidence="9">
    <location>
        <position position="161"/>
    </location>
    <ligand>
        <name>[2Fe-2S] cluster</name>
        <dbReference type="ChEBI" id="CHEBI:190135"/>
    </ligand>
</feature>
<reference evidence="13 14" key="1">
    <citation type="journal article" date="2011" name="Stand. Genomic Sci.">
        <title>Complete genome sequence of the thermophilic sulfur-reducer Hippea maritima type strain (MH(2)).</title>
        <authorList>
            <person name="Huntemann M."/>
            <person name="Lu M."/>
            <person name="Nolan M."/>
            <person name="Lapidus A."/>
            <person name="Lucas S."/>
            <person name="Hammon N."/>
            <person name="Deshpande S."/>
            <person name="Cheng J.F."/>
            <person name="Tapia R."/>
            <person name="Han C."/>
            <person name="Goodwin L."/>
            <person name="Pitluck S."/>
            <person name="Liolios K."/>
            <person name="Pagani I."/>
            <person name="Ivanova N."/>
            <person name="Ovchinikova G."/>
            <person name="Pati A."/>
            <person name="Chen A."/>
            <person name="Palaniappan K."/>
            <person name="Land M."/>
            <person name="Hauser L."/>
            <person name="Jeffries C.D."/>
            <person name="Detter J.C."/>
            <person name="Brambilla E.M."/>
            <person name="Rohde M."/>
            <person name="Spring S."/>
            <person name="Goker M."/>
            <person name="Woyke T."/>
            <person name="Bristow J."/>
            <person name="Eisen J.A."/>
            <person name="Markowitz V."/>
            <person name="Hugenholtz P."/>
            <person name="Kyrpides N.C."/>
            <person name="Klenk H.P."/>
            <person name="Mavromatis K."/>
        </authorList>
    </citation>
    <scope>NUCLEOTIDE SEQUENCE [LARGE SCALE GENOMIC DNA]</scope>
    <source>
        <strain evidence="14">ATCC 700847 / DSM 10411 / MH2</strain>
    </source>
</reference>
<evidence type="ECO:0000259" key="10">
    <source>
        <dbReference type="Pfam" id="PF01106"/>
    </source>
</evidence>
<dbReference type="STRING" id="760142.Hipma_0386"/>